<name>A0AAN8XBC7_HALRR</name>
<accession>A0AAN8XBC7</accession>
<feature type="compositionally biased region" description="Polar residues" evidence="1">
    <location>
        <begin position="57"/>
        <end position="66"/>
    </location>
</feature>
<organism evidence="2 3">
    <name type="scientific">Halocaridina rubra</name>
    <name type="common">Hawaiian red shrimp</name>
    <dbReference type="NCBI Taxonomy" id="373956"/>
    <lineage>
        <taxon>Eukaryota</taxon>
        <taxon>Metazoa</taxon>
        <taxon>Ecdysozoa</taxon>
        <taxon>Arthropoda</taxon>
        <taxon>Crustacea</taxon>
        <taxon>Multicrustacea</taxon>
        <taxon>Malacostraca</taxon>
        <taxon>Eumalacostraca</taxon>
        <taxon>Eucarida</taxon>
        <taxon>Decapoda</taxon>
        <taxon>Pleocyemata</taxon>
        <taxon>Caridea</taxon>
        <taxon>Atyoidea</taxon>
        <taxon>Atyidae</taxon>
        <taxon>Halocaridina</taxon>
    </lineage>
</organism>
<proteinExistence type="predicted"/>
<feature type="region of interest" description="Disordered" evidence="1">
    <location>
        <begin position="54"/>
        <end position="74"/>
    </location>
</feature>
<feature type="non-terminal residue" evidence="2">
    <location>
        <position position="74"/>
    </location>
</feature>
<reference evidence="2 3" key="1">
    <citation type="submission" date="2023-11" db="EMBL/GenBank/DDBJ databases">
        <title>Halocaridina rubra genome assembly.</title>
        <authorList>
            <person name="Smith C."/>
        </authorList>
    </citation>
    <scope>NUCLEOTIDE SEQUENCE [LARGE SCALE GENOMIC DNA]</scope>
    <source>
        <strain evidence="2">EP-1</strain>
        <tissue evidence="2">Whole</tissue>
    </source>
</reference>
<keyword evidence="3" id="KW-1185">Reference proteome</keyword>
<dbReference type="EMBL" id="JAXCGZ010010179">
    <property type="protein sequence ID" value="KAK7075755.1"/>
    <property type="molecule type" value="Genomic_DNA"/>
</dbReference>
<protein>
    <submittedName>
        <fullName evidence="2">Uncharacterized protein</fullName>
    </submittedName>
</protein>
<feature type="region of interest" description="Disordered" evidence="1">
    <location>
        <begin position="1"/>
        <end position="23"/>
    </location>
</feature>
<evidence type="ECO:0000313" key="3">
    <source>
        <dbReference type="Proteomes" id="UP001381693"/>
    </source>
</evidence>
<sequence length="74" mass="8149">MIDEPAPRNSKPSISRKRENYSFRTSARKATTLQASVLWIAEVGETSSLSLIMAQRVPSSGNATSKSDNDNKKH</sequence>
<evidence type="ECO:0000256" key="1">
    <source>
        <dbReference type="SAM" id="MobiDB-lite"/>
    </source>
</evidence>
<dbReference type="AlphaFoldDB" id="A0AAN8XBC7"/>
<evidence type="ECO:0000313" key="2">
    <source>
        <dbReference type="EMBL" id="KAK7075755.1"/>
    </source>
</evidence>
<dbReference type="Proteomes" id="UP001381693">
    <property type="component" value="Unassembled WGS sequence"/>
</dbReference>
<comment type="caution">
    <text evidence="2">The sequence shown here is derived from an EMBL/GenBank/DDBJ whole genome shotgun (WGS) entry which is preliminary data.</text>
</comment>
<gene>
    <name evidence="2" type="ORF">SK128_005057</name>
</gene>